<feature type="coiled-coil region" evidence="3">
    <location>
        <begin position="101"/>
        <end position="128"/>
    </location>
</feature>
<keyword evidence="1 2" id="KW-0238">DNA-binding</keyword>
<organism evidence="5 6">
    <name type="scientific">Amycolatopsis xylanica</name>
    <dbReference type="NCBI Taxonomy" id="589385"/>
    <lineage>
        <taxon>Bacteria</taxon>
        <taxon>Bacillati</taxon>
        <taxon>Actinomycetota</taxon>
        <taxon>Actinomycetes</taxon>
        <taxon>Pseudonocardiales</taxon>
        <taxon>Pseudonocardiaceae</taxon>
        <taxon>Amycolatopsis</taxon>
    </lineage>
</organism>
<comment type="similarity">
    <text evidence="2">Belongs to the YbaB/EbfC family.</text>
</comment>
<dbReference type="GO" id="GO:0005829">
    <property type="term" value="C:cytosol"/>
    <property type="evidence" value="ECO:0007669"/>
    <property type="project" value="TreeGrafter"/>
</dbReference>
<dbReference type="Proteomes" id="UP000199515">
    <property type="component" value="Unassembled WGS sequence"/>
</dbReference>
<dbReference type="SUPFAM" id="SSF82607">
    <property type="entry name" value="YbaB-like"/>
    <property type="match status" value="1"/>
</dbReference>
<evidence type="ECO:0000313" key="6">
    <source>
        <dbReference type="Proteomes" id="UP000199515"/>
    </source>
</evidence>
<accession>A0A1H2ZGA6</accession>
<sequence length="208" mass="21024">MPVLAGAEGSEDEAALDGGVGSGDSEAGADSEDAAGGIGWIGGGGSGLHAMSSIEPVSKENTTRRRTAPTVPHHRQLGWKTRAFQERNSRIMVQPGGGFDMGQILQQAQQMQQKLVEAQEELANTEVTGSAGGGLVTATVTGDGDLKALTIDPKVVDPEDIETLTDLVVAAVRDASGSARKLTEQKLGPLAGGLGGGGMPDLGALGLG</sequence>
<dbReference type="GO" id="GO:0043590">
    <property type="term" value="C:bacterial nucleoid"/>
    <property type="evidence" value="ECO:0007669"/>
    <property type="project" value="UniProtKB-UniRule"/>
</dbReference>
<dbReference type="AlphaFoldDB" id="A0A1H2ZGA6"/>
<gene>
    <name evidence="5" type="ORF">SAMN05421504_102494</name>
</gene>
<keyword evidence="6" id="KW-1185">Reference proteome</keyword>
<dbReference type="Gene3D" id="3.30.1310.10">
    <property type="entry name" value="Nucleoid-associated protein YbaB-like domain"/>
    <property type="match status" value="1"/>
</dbReference>
<dbReference type="GO" id="GO:0003677">
    <property type="term" value="F:DNA binding"/>
    <property type="evidence" value="ECO:0007669"/>
    <property type="project" value="UniProtKB-UniRule"/>
</dbReference>
<dbReference type="HAMAP" id="MF_00274">
    <property type="entry name" value="DNA_YbaB_EbfC"/>
    <property type="match status" value="1"/>
</dbReference>
<dbReference type="PANTHER" id="PTHR33449">
    <property type="entry name" value="NUCLEOID-ASSOCIATED PROTEIN YBAB"/>
    <property type="match status" value="1"/>
</dbReference>
<dbReference type="InterPro" id="IPR004401">
    <property type="entry name" value="YbaB/EbfC"/>
</dbReference>
<evidence type="ECO:0000256" key="1">
    <source>
        <dbReference type="ARBA" id="ARBA00023125"/>
    </source>
</evidence>
<evidence type="ECO:0000313" key="5">
    <source>
        <dbReference type="EMBL" id="SDX16008.1"/>
    </source>
</evidence>
<comment type="subunit">
    <text evidence="2">Homodimer.</text>
</comment>
<dbReference type="PANTHER" id="PTHR33449:SF1">
    <property type="entry name" value="NUCLEOID-ASSOCIATED PROTEIN YBAB"/>
    <property type="match status" value="1"/>
</dbReference>
<feature type="region of interest" description="Disordered" evidence="4">
    <location>
        <begin position="1"/>
        <end position="42"/>
    </location>
</feature>
<dbReference type="STRING" id="589385.SAMN05421504_102494"/>
<dbReference type="NCBIfam" id="TIGR00103">
    <property type="entry name" value="DNA_YbaB_EbfC"/>
    <property type="match status" value="1"/>
</dbReference>
<keyword evidence="2" id="KW-0963">Cytoplasm</keyword>
<evidence type="ECO:0000256" key="2">
    <source>
        <dbReference type="HAMAP-Rule" id="MF_00274"/>
    </source>
</evidence>
<evidence type="ECO:0000256" key="3">
    <source>
        <dbReference type="SAM" id="Coils"/>
    </source>
</evidence>
<comment type="function">
    <text evidence="2">Binds to DNA and alters its conformation. May be involved in regulation of gene expression, nucleoid organization and DNA protection.</text>
</comment>
<reference evidence="5 6" key="1">
    <citation type="submission" date="2016-10" db="EMBL/GenBank/DDBJ databases">
        <authorList>
            <person name="de Groot N.N."/>
        </authorList>
    </citation>
    <scope>NUCLEOTIDE SEQUENCE [LARGE SCALE GENOMIC DNA]</scope>
    <source>
        <strain evidence="5 6">CPCC 202699</strain>
    </source>
</reference>
<proteinExistence type="inferred from homology"/>
<comment type="subcellular location">
    <subcellularLocation>
        <location evidence="2">Cytoplasm</location>
        <location evidence="2">Nucleoid</location>
    </subcellularLocation>
</comment>
<dbReference type="InterPro" id="IPR036894">
    <property type="entry name" value="YbaB-like_sf"/>
</dbReference>
<evidence type="ECO:0000256" key="4">
    <source>
        <dbReference type="SAM" id="MobiDB-lite"/>
    </source>
</evidence>
<protein>
    <recommendedName>
        <fullName evidence="2">Nucleoid-associated protein SAMN05421504_102494</fullName>
    </recommendedName>
</protein>
<keyword evidence="3" id="KW-0175">Coiled coil</keyword>
<name>A0A1H2ZGA6_9PSEU</name>
<dbReference type="EMBL" id="FNON01000002">
    <property type="protein sequence ID" value="SDX16008.1"/>
    <property type="molecule type" value="Genomic_DNA"/>
</dbReference>
<dbReference type="Pfam" id="PF02575">
    <property type="entry name" value="YbaB_DNA_bd"/>
    <property type="match status" value="1"/>
</dbReference>